<dbReference type="PANTHER" id="PTHR11432">
    <property type="entry name" value="NADH DEHYDROGENASE SUBUNIT 1"/>
    <property type="match status" value="1"/>
</dbReference>
<dbReference type="Proteomes" id="UP000837932">
    <property type="component" value="Unassembled WGS sequence"/>
</dbReference>
<feature type="transmembrane region" description="Helical" evidence="5">
    <location>
        <begin position="331"/>
        <end position="355"/>
    </location>
</feature>
<evidence type="ECO:0000256" key="3">
    <source>
        <dbReference type="ARBA" id="ARBA00022989"/>
    </source>
</evidence>
<dbReference type="InterPro" id="IPR018086">
    <property type="entry name" value="NADH_UbQ_OxRdtase_su1_CS"/>
</dbReference>
<comment type="catalytic activity">
    <reaction evidence="5">
        <text>a quinone + NADH + 5 H(+)(in) = a quinol + NAD(+) + 4 H(+)(out)</text>
        <dbReference type="Rhea" id="RHEA:57888"/>
        <dbReference type="ChEBI" id="CHEBI:15378"/>
        <dbReference type="ChEBI" id="CHEBI:24646"/>
        <dbReference type="ChEBI" id="CHEBI:57540"/>
        <dbReference type="ChEBI" id="CHEBI:57945"/>
        <dbReference type="ChEBI" id="CHEBI:132124"/>
    </reaction>
</comment>
<evidence type="ECO:0000313" key="8">
    <source>
        <dbReference type="Proteomes" id="UP000837932"/>
    </source>
</evidence>
<keyword evidence="5" id="KW-0830">Ubiquinone</keyword>
<evidence type="ECO:0000256" key="4">
    <source>
        <dbReference type="ARBA" id="ARBA00023136"/>
    </source>
</evidence>
<feature type="transmembrane region" description="Helical" evidence="5">
    <location>
        <begin position="126"/>
        <end position="148"/>
    </location>
</feature>
<dbReference type="HAMAP" id="MF_01350">
    <property type="entry name" value="NDH1_NuoH"/>
    <property type="match status" value="1"/>
</dbReference>
<comment type="caution">
    <text evidence="7">The sequence shown here is derived from an EMBL/GenBank/DDBJ whole genome shotgun (WGS) entry which is preliminary data.</text>
</comment>
<organism evidence="7 8">
    <name type="scientific">Emticicia aquatica</name>
    <dbReference type="NCBI Taxonomy" id="1681835"/>
    <lineage>
        <taxon>Bacteria</taxon>
        <taxon>Pseudomonadati</taxon>
        <taxon>Bacteroidota</taxon>
        <taxon>Cytophagia</taxon>
        <taxon>Cytophagales</taxon>
        <taxon>Leadbetterellaceae</taxon>
        <taxon>Emticicia</taxon>
    </lineage>
</organism>
<reference evidence="7" key="1">
    <citation type="submission" date="2021-12" db="EMBL/GenBank/DDBJ databases">
        <authorList>
            <person name="Rodrigo-Torres L."/>
            <person name="Arahal R. D."/>
            <person name="Lucena T."/>
        </authorList>
    </citation>
    <scope>NUCLEOTIDE SEQUENCE</scope>
    <source>
        <strain evidence="7">CECT 8858</strain>
    </source>
</reference>
<feature type="transmembrane region" description="Helical" evidence="5">
    <location>
        <begin position="248"/>
        <end position="272"/>
    </location>
</feature>
<keyword evidence="3 5" id="KW-1133">Transmembrane helix</keyword>
<feature type="transmembrane region" description="Helical" evidence="5">
    <location>
        <begin position="12"/>
        <end position="33"/>
    </location>
</feature>
<evidence type="ECO:0000256" key="5">
    <source>
        <dbReference type="HAMAP-Rule" id="MF_01350"/>
    </source>
</evidence>
<evidence type="ECO:0000256" key="2">
    <source>
        <dbReference type="ARBA" id="ARBA00022692"/>
    </source>
</evidence>
<feature type="transmembrane region" description="Helical" evidence="5">
    <location>
        <begin position="292"/>
        <end position="319"/>
    </location>
</feature>
<gene>
    <name evidence="7" type="primary">ndhA_1</name>
    <name evidence="5" type="synonym">nuoH</name>
    <name evidence="7" type="ORF">EMA8858_01707</name>
</gene>
<dbReference type="PROSITE" id="PS00668">
    <property type="entry name" value="COMPLEX1_ND1_2"/>
    <property type="match status" value="1"/>
</dbReference>
<evidence type="ECO:0000313" key="7">
    <source>
        <dbReference type="EMBL" id="CAH0995584.1"/>
    </source>
</evidence>
<dbReference type="InterPro" id="IPR001694">
    <property type="entry name" value="NADH_UbQ_OxRdtase_su1/FPO"/>
</dbReference>
<accession>A0ABM9APB5</accession>
<comment type="similarity">
    <text evidence="5 6">Belongs to the complex I subunit 1 family.</text>
</comment>
<evidence type="ECO:0000256" key="1">
    <source>
        <dbReference type="ARBA" id="ARBA00004141"/>
    </source>
</evidence>
<comment type="subunit">
    <text evidence="5">NDH-1 is composed of 14 different subunits. Subunits NuoA, H, J, K, L, M, N constitute the membrane sector of the complex.</text>
</comment>
<proteinExistence type="inferred from homology"/>
<comment type="function">
    <text evidence="5">NDH-1 shuttles electrons from NADH, via FMN and iron-sulfur (Fe-S) centers, to quinones in the respiratory chain. The immediate electron acceptor for the enzyme in this species is believed to be ubiquinone. Couples the redox reaction to proton translocation (for every two electrons transferred, four hydrogen ions are translocated across the cytoplasmic membrane), and thus conserves the redox energy in a proton gradient. This subunit may bind ubiquinone.</text>
</comment>
<dbReference type="RefSeq" id="WP_238806131.1">
    <property type="nucleotide sequence ID" value="NZ_CAKLPY010000001.1"/>
</dbReference>
<keyword evidence="4 5" id="KW-0472">Membrane</keyword>
<dbReference type="Pfam" id="PF00146">
    <property type="entry name" value="NADHdh"/>
    <property type="match status" value="1"/>
</dbReference>
<keyword evidence="5" id="KW-1278">Translocase</keyword>
<dbReference type="EC" id="7.1.1.-" evidence="5"/>
<comment type="subcellular location">
    <subcellularLocation>
        <location evidence="5 6">Cell membrane</location>
        <topology evidence="5 6">Multi-pass membrane protein</topology>
    </subcellularLocation>
    <subcellularLocation>
        <location evidence="1">Membrane</location>
        <topology evidence="1">Multi-pass membrane protein</topology>
    </subcellularLocation>
</comment>
<keyword evidence="5" id="KW-0874">Quinone</keyword>
<feature type="transmembrane region" description="Helical" evidence="5">
    <location>
        <begin position="169"/>
        <end position="187"/>
    </location>
</feature>
<keyword evidence="5" id="KW-1003">Cell membrane</keyword>
<keyword evidence="2 5" id="KW-0812">Transmembrane</keyword>
<sequence length="391" mass="43101">MSSFVQWITESMFLWKSLIILVLFAVTLGIAAYSTWAERKVAAYIQDRRGPNRAGWGGLLQPLADAGKMFFKEDFIPAKADKWLFILGPCLSMFTALMSSAVVPFGNSFLIDGKPVIVQGIEINIGILYVFGVVSLGVYGVMIGGWASNNKFSLLGAIRAASQNISYELAMGMSIIAILMMSGTLSLREITQQQHGGNWNVFYQPLGCLIFIVCAFAECNRTPFDLPECETELVGGYHTEYSSMKLGFYLFAEYINMFASSAVTACLFFGGYNYPGMDFVQSQLVAFLGDTVGHNVATLVGIGAMFTKILFGIFFFMWVRWTVPRFRYDQLMNLGWKGLIPLAVGNIVITAIALLSGYKLVGIWAGLAVMVLIISIFWSLRPKKKNAVLGA</sequence>
<evidence type="ECO:0000256" key="6">
    <source>
        <dbReference type="RuleBase" id="RU000471"/>
    </source>
</evidence>
<keyword evidence="5 6" id="KW-0520">NAD</keyword>
<dbReference type="NCBIfam" id="NF004741">
    <property type="entry name" value="PRK06076.1-2"/>
    <property type="match status" value="1"/>
</dbReference>
<dbReference type="EMBL" id="CAKLPY010000001">
    <property type="protein sequence ID" value="CAH0995584.1"/>
    <property type="molecule type" value="Genomic_DNA"/>
</dbReference>
<name>A0ABM9APB5_9BACT</name>
<keyword evidence="8" id="KW-1185">Reference proteome</keyword>
<feature type="transmembrane region" description="Helical" evidence="5">
    <location>
        <begin position="361"/>
        <end position="380"/>
    </location>
</feature>
<feature type="transmembrane region" description="Helical" evidence="5">
    <location>
        <begin position="83"/>
        <end position="106"/>
    </location>
</feature>
<dbReference type="PANTHER" id="PTHR11432:SF3">
    <property type="entry name" value="NADH-UBIQUINONE OXIDOREDUCTASE CHAIN 1"/>
    <property type="match status" value="1"/>
</dbReference>
<protein>
    <recommendedName>
        <fullName evidence="5">NADH-quinone oxidoreductase subunit H</fullName>
        <ecNumber evidence="5">7.1.1.-</ecNumber>
    </recommendedName>
    <alternativeName>
        <fullName evidence="5">NADH dehydrogenase I subunit H</fullName>
    </alternativeName>
    <alternativeName>
        <fullName evidence="5">NDH-1 subunit H</fullName>
    </alternativeName>
</protein>